<comment type="caution">
    <text evidence="2">The sequence shown here is derived from an EMBL/GenBank/DDBJ whole genome shotgun (WGS) entry which is preliminary data.</text>
</comment>
<name>A0ABP3EBB5_9GAMM</name>
<evidence type="ECO:0008006" key="4">
    <source>
        <dbReference type="Google" id="ProtNLM"/>
    </source>
</evidence>
<feature type="region of interest" description="Disordered" evidence="1">
    <location>
        <begin position="163"/>
        <end position="208"/>
    </location>
</feature>
<feature type="region of interest" description="Disordered" evidence="1">
    <location>
        <begin position="281"/>
        <end position="313"/>
    </location>
</feature>
<evidence type="ECO:0000313" key="2">
    <source>
        <dbReference type="EMBL" id="GAA0257947.1"/>
    </source>
</evidence>
<dbReference type="EMBL" id="BAAAFO010000003">
    <property type="protein sequence ID" value="GAA0257947.1"/>
    <property type="molecule type" value="Genomic_DNA"/>
</dbReference>
<feature type="compositionally biased region" description="Basic and acidic residues" evidence="1">
    <location>
        <begin position="169"/>
        <end position="181"/>
    </location>
</feature>
<evidence type="ECO:0000256" key="1">
    <source>
        <dbReference type="SAM" id="MobiDB-lite"/>
    </source>
</evidence>
<accession>A0ABP3EBB5</accession>
<reference evidence="3" key="1">
    <citation type="journal article" date="2019" name="Int. J. Syst. Evol. Microbiol.">
        <title>The Global Catalogue of Microorganisms (GCM) 10K type strain sequencing project: providing services to taxonomists for standard genome sequencing and annotation.</title>
        <authorList>
            <consortium name="The Broad Institute Genomics Platform"/>
            <consortium name="The Broad Institute Genome Sequencing Center for Infectious Disease"/>
            <person name="Wu L."/>
            <person name="Ma J."/>
        </authorList>
    </citation>
    <scope>NUCLEOTIDE SEQUENCE [LARGE SCALE GENOMIC DNA]</scope>
    <source>
        <strain evidence="3">JCM 16242</strain>
    </source>
</reference>
<sequence length="558" mass="57826">MPAVFRYPEKPNHRMLPMHALRHSSLCLALLGLVACAPKDGGQAAAPPASRPPTPAAAVKAEFARLQAQGPQALPRQATRLEYPLTRGLMKAGGLDAALGGEARADAALRALYASYELKSAALAAALPTLFDKHSGGGGGYGSGGDAGVAGTAASTALAGIQGAAGEQAWERGQEEGHRSGSDTVETSSGTATVDWNENGYTTTTTFEGELPEGLKGKVTTRVKSVACPDAQGKVEVEFESLSDLGAGNGSAQTKVSSKLVEHLDDDANLIDDDMDSDVHVEQSTGAGSRVDVTDTLSTSRNEMGSTVNGRSHGVTDEDVQLAQGLAKVGRFAAMSALDAARKAWESGKCVDLQVRSDPTKRKGARPNTAYTLFAEPRAKADGMPTGGTIKASLNGANRLNPTGKVRADAKFDYANPEKKEQSASIDFEARSRRGVGKATLDFDTRKSGYRVSGGGGDPVDQVVCAIDKPFVLNGKLFGVEFSGGLSGSYRFVRTPNIPGLSWKAHGSYAIVFPNGEDKPGTMTTSGGGTTTAGSQSRTTSGGERFTLTPVEDCGGAP</sequence>
<gene>
    <name evidence="2" type="ORF">GCM10009126_23940</name>
</gene>
<feature type="compositionally biased region" description="Polar residues" evidence="1">
    <location>
        <begin position="295"/>
        <end position="310"/>
    </location>
</feature>
<feature type="compositionally biased region" description="Low complexity" evidence="1">
    <location>
        <begin position="532"/>
        <end position="543"/>
    </location>
</feature>
<proteinExistence type="predicted"/>
<organism evidence="2 3">
    <name type="scientific">Rhodanobacter caeni</name>
    <dbReference type="NCBI Taxonomy" id="657654"/>
    <lineage>
        <taxon>Bacteria</taxon>
        <taxon>Pseudomonadati</taxon>
        <taxon>Pseudomonadota</taxon>
        <taxon>Gammaproteobacteria</taxon>
        <taxon>Lysobacterales</taxon>
        <taxon>Rhodanobacteraceae</taxon>
        <taxon>Rhodanobacter</taxon>
    </lineage>
</organism>
<feature type="region of interest" description="Disordered" evidence="1">
    <location>
        <begin position="519"/>
        <end position="558"/>
    </location>
</feature>
<keyword evidence="3" id="KW-1185">Reference proteome</keyword>
<feature type="compositionally biased region" description="Polar residues" evidence="1">
    <location>
        <begin position="182"/>
        <end position="207"/>
    </location>
</feature>
<protein>
    <recommendedName>
        <fullName evidence="4">Lipoprotein</fullName>
    </recommendedName>
</protein>
<evidence type="ECO:0000313" key="3">
    <source>
        <dbReference type="Proteomes" id="UP001500657"/>
    </source>
</evidence>
<dbReference type="Proteomes" id="UP001500657">
    <property type="component" value="Unassembled WGS sequence"/>
</dbReference>